<sequence length="151" mass="16172">MPPGRRRAAARAAQPRICSQPASFHLPPGLRSPAPGPRHPSSTDSVAALKEHWPPRRPPQAGSSGQAPRRLDNAPLQGRTRRSESGRPWTPVGPAPHRSVPPPGAGAQDRHDPGRHSRSAPPPIGCRRHVNPSLPPDELGETQRSLSSRPP</sequence>
<evidence type="ECO:0000256" key="1">
    <source>
        <dbReference type="SAM" id="MobiDB-lite"/>
    </source>
</evidence>
<dbReference type="Proteomes" id="UP001066276">
    <property type="component" value="Chromosome 11"/>
</dbReference>
<proteinExistence type="predicted"/>
<protein>
    <submittedName>
        <fullName evidence="2">Uncharacterized protein</fullName>
    </submittedName>
</protein>
<evidence type="ECO:0000313" key="3">
    <source>
        <dbReference type="Proteomes" id="UP001066276"/>
    </source>
</evidence>
<keyword evidence="3" id="KW-1185">Reference proteome</keyword>
<feature type="compositionally biased region" description="Polar residues" evidence="1">
    <location>
        <begin position="142"/>
        <end position="151"/>
    </location>
</feature>
<organism evidence="2 3">
    <name type="scientific">Pleurodeles waltl</name>
    <name type="common">Iberian ribbed newt</name>
    <dbReference type="NCBI Taxonomy" id="8319"/>
    <lineage>
        <taxon>Eukaryota</taxon>
        <taxon>Metazoa</taxon>
        <taxon>Chordata</taxon>
        <taxon>Craniata</taxon>
        <taxon>Vertebrata</taxon>
        <taxon>Euteleostomi</taxon>
        <taxon>Amphibia</taxon>
        <taxon>Batrachia</taxon>
        <taxon>Caudata</taxon>
        <taxon>Salamandroidea</taxon>
        <taxon>Salamandridae</taxon>
        <taxon>Pleurodelinae</taxon>
        <taxon>Pleurodeles</taxon>
    </lineage>
</organism>
<feature type="region of interest" description="Disordered" evidence="1">
    <location>
        <begin position="1"/>
        <end position="151"/>
    </location>
</feature>
<reference evidence="2" key="1">
    <citation type="journal article" date="2022" name="bioRxiv">
        <title>Sequencing and chromosome-scale assembly of the giantPleurodeles waltlgenome.</title>
        <authorList>
            <person name="Brown T."/>
            <person name="Elewa A."/>
            <person name="Iarovenko S."/>
            <person name="Subramanian E."/>
            <person name="Araus A.J."/>
            <person name="Petzold A."/>
            <person name="Susuki M."/>
            <person name="Suzuki K.-i.T."/>
            <person name="Hayashi T."/>
            <person name="Toyoda A."/>
            <person name="Oliveira C."/>
            <person name="Osipova E."/>
            <person name="Leigh N.D."/>
            <person name="Simon A."/>
            <person name="Yun M.H."/>
        </authorList>
    </citation>
    <scope>NUCLEOTIDE SEQUENCE</scope>
    <source>
        <strain evidence="2">20211129_DDA</strain>
        <tissue evidence="2">Liver</tissue>
    </source>
</reference>
<accession>A0AAV7LH77</accession>
<evidence type="ECO:0000313" key="2">
    <source>
        <dbReference type="EMBL" id="KAJ1089824.1"/>
    </source>
</evidence>
<dbReference type="AlphaFoldDB" id="A0AAV7LH77"/>
<gene>
    <name evidence="2" type="ORF">NDU88_002968</name>
</gene>
<comment type="caution">
    <text evidence="2">The sequence shown here is derived from an EMBL/GenBank/DDBJ whole genome shotgun (WGS) entry which is preliminary data.</text>
</comment>
<name>A0AAV7LH77_PLEWA</name>
<feature type="compositionally biased region" description="Pro residues" evidence="1">
    <location>
        <begin position="91"/>
        <end position="104"/>
    </location>
</feature>
<dbReference type="EMBL" id="JANPWB010000015">
    <property type="protein sequence ID" value="KAJ1089824.1"/>
    <property type="molecule type" value="Genomic_DNA"/>
</dbReference>